<sequence length="105" mass="12022">MTSLQEVKEKKPGIEKHHMKLLAVDIPMAGGPDQWLFFIGDEEEYMIGGGLISELQDLVIKALAATKEFEDREQLEDEEDSGMELQETRRKHHEKIVKLEKGDSQ</sequence>
<dbReference type="PANTHER" id="PTHR36354:SF2">
    <property type="entry name" value="IMPORT INNER MEMBRANE TRANSLOCASE SUBUNIT"/>
    <property type="match status" value="1"/>
</dbReference>
<proteinExistence type="predicted"/>
<dbReference type="Gramene" id="OE9A094221T1">
    <property type="protein sequence ID" value="OE9A094221C1"/>
    <property type="gene ID" value="OE9A094221"/>
</dbReference>
<dbReference type="EMBL" id="CACTIH010007244">
    <property type="protein sequence ID" value="CAA3005358.1"/>
    <property type="molecule type" value="Genomic_DNA"/>
</dbReference>
<comment type="caution">
    <text evidence="2">The sequence shown here is derived from an EMBL/GenBank/DDBJ whole genome shotgun (WGS) entry which is preliminary data.</text>
</comment>
<feature type="region of interest" description="Disordered" evidence="1">
    <location>
        <begin position="70"/>
        <end position="105"/>
    </location>
</feature>
<feature type="compositionally biased region" description="Basic and acidic residues" evidence="1">
    <location>
        <begin position="96"/>
        <end position="105"/>
    </location>
</feature>
<dbReference type="PANTHER" id="PTHR36354">
    <property type="entry name" value="IMPORT INNER MEMBRANE TRANSLOCASE SUBUNIT"/>
    <property type="match status" value="1"/>
</dbReference>
<organism evidence="2 3">
    <name type="scientific">Olea europaea subsp. europaea</name>
    <dbReference type="NCBI Taxonomy" id="158383"/>
    <lineage>
        <taxon>Eukaryota</taxon>
        <taxon>Viridiplantae</taxon>
        <taxon>Streptophyta</taxon>
        <taxon>Embryophyta</taxon>
        <taxon>Tracheophyta</taxon>
        <taxon>Spermatophyta</taxon>
        <taxon>Magnoliopsida</taxon>
        <taxon>eudicotyledons</taxon>
        <taxon>Gunneridae</taxon>
        <taxon>Pentapetalae</taxon>
        <taxon>asterids</taxon>
        <taxon>lamiids</taxon>
        <taxon>Lamiales</taxon>
        <taxon>Oleaceae</taxon>
        <taxon>Oleeae</taxon>
        <taxon>Olea</taxon>
    </lineage>
</organism>
<evidence type="ECO:0000256" key="1">
    <source>
        <dbReference type="SAM" id="MobiDB-lite"/>
    </source>
</evidence>
<evidence type="ECO:0000313" key="2">
    <source>
        <dbReference type="EMBL" id="CAA3005358.1"/>
    </source>
</evidence>
<evidence type="ECO:0000313" key="3">
    <source>
        <dbReference type="Proteomes" id="UP000594638"/>
    </source>
</evidence>
<dbReference type="OrthoDB" id="2016421at2759"/>
<dbReference type="Proteomes" id="UP000594638">
    <property type="component" value="Unassembled WGS sequence"/>
</dbReference>
<feature type="compositionally biased region" description="Acidic residues" evidence="1">
    <location>
        <begin position="73"/>
        <end position="82"/>
    </location>
</feature>
<gene>
    <name evidence="2" type="ORF">OLEA9_A094221</name>
</gene>
<accession>A0A8S0TPW0</accession>
<keyword evidence="3" id="KW-1185">Reference proteome</keyword>
<reference evidence="2 3" key="1">
    <citation type="submission" date="2019-12" db="EMBL/GenBank/DDBJ databases">
        <authorList>
            <person name="Alioto T."/>
            <person name="Alioto T."/>
            <person name="Gomez Garrido J."/>
        </authorList>
    </citation>
    <scope>NUCLEOTIDE SEQUENCE [LARGE SCALE GENOMIC DNA]</scope>
</reference>
<dbReference type="AlphaFoldDB" id="A0A8S0TPW0"/>
<name>A0A8S0TPW0_OLEEU</name>
<protein>
    <submittedName>
        <fullName evidence="2">Uncharacterized protein LOC111406035 isoform X1</fullName>
    </submittedName>
</protein>